<accession>A0ACB9P5M6</accession>
<proteinExistence type="predicted"/>
<evidence type="ECO:0000313" key="2">
    <source>
        <dbReference type="Proteomes" id="UP001057402"/>
    </source>
</evidence>
<keyword evidence="2" id="KW-1185">Reference proteome</keyword>
<sequence>MATAAASSLQQPVVIEITIISANGLRDTAPFPIFWKRPKRYVTMAPVARILGGRIKEADEPHPVYTTTVDNRGGTDPQWKEKFRITVETSFFANAGSSICVRVYSRGFARRVTQLGWCKIPAEDMLMSPPGKVGYLSYRLRNPLDGTRGHGIVNMAVKLEGLLQNARGPWFQGPGMPGPLITGFLVPSTSSVAIGFPVSLPPSKGV</sequence>
<dbReference type="EMBL" id="CM042886">
    <property type="protein sequence ID" value="KAI4343264.1"/>
    <property type="molecule type" value="Genomic_DNA"/>
</dbReference>
<comment type="caution">
    <text evidence="1">The sequence shown here is derived from an EMBL/GenBank/DDBJ whole genome shotgun (WGS) entry which is preliminary data.</text>
</comment>
<dbReference type="Proteomes" id="UP001057402">
    <property type="component" value="Chromosome 7"/>
</dbReference>
<gene>
    <name evidence="1" type="ORF">MLD38_027793</name>
</gene>
<organism evidence="1 2">
    <name type="scientific">Melastoma candidum</name>
    <dbReference type="NCBI Taxonomy" id="119954"/>
    <lineage>
        <taxon>Eukaryota</taxon>
        <taxon>Viridiplantae</taxon>
        <taxon>Streptophyta</taxon>
        <taxon>Embryophyta</taxon>
        <taxon>Tracheophyta</taxon>
        <taxon>Spermatophyta</taxon>
        <taxon>Magnoliopsida</taxon>
        <taxon>eudicotyledons</taxon>
        <taxon>Gunneridae</taxon>
        <taxon>Pentapetalae</taxon>
        <taxon>rosids</taxon>
        <taxon>malvids</taxon>
        <taxon>Myrtales</taxon>
        <taxon>Melastomataceae</taxon>
        <taxon>Melastomatoideae</taxon>
        <taxon>Melastomateae</taxon>
        <taxon>Melastoma</taxon>
    </lineage>
</organism>
<evidence type="ECO:0000313" key="1">
    <source>
        <dbReference type="EMBL" id="KAI4343264.1"/>
    </source>
</evidence>
<name>A0ACB9P5M6_9MYRT</name>
<protein>
    <submittedName>
        <fullName evidence="1">Uncharacterized protein</fullName>
    </submittedName>
</protein>
<reference evidence="2" key="1">
    <citation type="journal article" date="2023" name="Front. Plant Sci.">
        <title>Chromosomal-level genome assembly of Melastoma candidum provides insights into trichome evolution.</title>
        <authorList>
            <person name="Zhong Y."/>
            <person name="Wu W."/>
            <person name="Sun C."/>
            <person name="Zou P."/>
            <person name="Liu Y."/>
            <person name="Dai S."/>
            <person name="Zhou R."/>
        </authorList>
    </citation>
    <scope>NUCLEOTIDE SEQUENCE [LARGE SCALE GENOMIC DNA]</scope>
</reference>